<sequence>MRLGEEIDCSEPENCEAEAHVEQWGDKSSSSDKGHRINSVFIANGTEFGFSLYESHELHMVRSVFDWETLVSNVSAGLVLPRWILSLVSLHSGAFWEGNPWFSGGIGCVSGAGTLLRYYR</sequence>
<organism evidence="1 2">
    <name type="scientific">Phytophthora oleae</name>
    <dbReference type="NCBI Taxonomy" id="2107226"/>
    <lineage>
        <taxon>Eukaryota</taxon>
        <taxon>Sar</taxon>
        <taxon>Stramenopiles</taxon>
        <taxon>Oomycota</taxon>
        <taxon>Peronosporomycetes</taxon>
        <taxon>Peronosporales</taxon>
        <taxon>Peronosporaceae</taxon>
        <taxon>Phytophthora</taxon>
    </lineage>
</organism>
<keyword evidence="2" id="KW-1185">Reference proteome</keyword>
<comment type="caution">
    <text evidence="1">The sequence shown here is derived from an EMBL/GenBank/DDBJ whole genome shotgun (WGS) entry which is preliminary data.</text>
</comment>
<name>A0ABD3F579_9STRA</name>
<reference evidence="1 2" key="1">
    <citation type="submission" date="2024-09" db="EMBL/GenBank/DDBJ databases">
        <title>Genome sequencing and assembly of Phytophthora oleae, isolate VK10A, causative agent of rot of olive drupes.</title>
        <authorList>
            <person name="Conti Taguali S."/>
            <person name="Riolo M."/>
            <person name="La Spada F."/>
            <person name="Cacciola S.O."/>
            <person name="Dionisio G."/>
        </authorList>
    </citation>
    <scope>NUCLEOTIDE SEQUENCE [LARGE SCALE GENOMIC DNA]</scope>
    <source>
        <strain evidence="1 2">VK10A</strain>
    </source>
</reference>
<protein>
    <submittedName>
        <fullName evidence="1">Uncharacterized protein</fullName>
    </submittedName>
</protein>
<dbReference type="AlphaFoldDB" id="A0ABD3F579"/>
<dbReference type="EMBL" id="JBIMZQ010000035">
    <property type="protein sequence ID" value="KAL3661632.1"/>
    <property type="molecule type" value="Genomic_DNA"/>
</dbReference>
<gene>
    <name evidence="1" type="ORF">V7S43_013391</name>
</gene>
<evidence type="ECO:0000313" key="1">
    <source>
        <dbReference type="EMBL" id="KAL3661632.1"/>
    </source>
</evidence>
<dbReference type="Proteomes" id="UP001632037">
    <property type="component" value="Unassembled WGS sequence"/>
</dbReference>
<accession>A0ABD3F579</accession>
<proteinExistence type="predicted"/>
<evidence type="ECO:0000313" key="2">
    <source>
        <dbReference type="Proteomes" id="UP001632037"/>
    </source>
</evidence>